<evidence type="ECO:0000259" key="3">
    <source>
        <dbReference type="Pfam" id="PF07992"/>
    </source>
</evidence>
<feature type="region of interest" description="Disordered" evidence="2">
    <location>
        <begin position="183"/>
        <end position="207"/>
    </location>
</feature>
<accession>A0AAN7T219</accession>
<dbReference type="InterPro" id="IPR032710">
    <property type="entry name" value="NTF2-like_dom_sf"/>
</dbReference>
<sequence>MATAKVGTATPVVPHFNRSEPGSVNLALATFPKAIKEKPEDVDNIAQTLIDKFNAALSSQDTQAILDLFLEDCYWRDHLGLSWNFHTLKGKEKMSDFLGAETKGLKKLTINRSTAFRAPHYGALDGAGNINGVEFFVDFEAEKGTGNGLCRILEETVGTWKIFSLFTTLKELKDIKETTYHNRPEGVAHGENKNRENWLDRRNKDSNYENGKEPAVLIVGAGQGGMTAAARLKVLGVDTLIIDKLPRVGDNWRNRYKSLVLHDPVKFDNMPLIEFPPFWPIFTPKDKLAGWFELYAQALELNIWNSSKIKSSSWDKEKKQWTVVIDRTKPDGSKEERIFHPHHVIQATGHSGKMNFPDIKGMDTFKGRRLCHSSEFPGADQNAKSKKAIVVGSCNSGHDLCQTFYENGYDITMVQRTSTCVVSSKAITNIALKGLYDDDGPPTEDADVWLFGTPSAVLKAIQVGVTELQGEHDKEVLSGLEKAGFKLDKGPDAAGLFLKYFQRGGGYYIDVGASQLIIDGKIKIKQGVEIEEITEKGLKFADGSELEADEIIFATGYQNMRSEARTIFGDELAEQVGDIWGFDDEGEMRTIWRPSGHPGFWFMGGNFALCRYYSRLLALQIKAREEGLVQ</sequence>
<dbReference type="AlphaFoldDB" id="A0AAN7T219"/>
<reference evidence="4 5" key="1">
    <citation type="submission" date="2023-08" db="EMBL/GenBank/DDBJ databases">
        <title>Black Yeasts Isolated from many extreme environments.</title>
        <authorList>
            <person name="Coleine C."/>
            <person name="Stajich J.E."/>
            <person name="Selbmann L."/>
        </authorList>
    </citation>
    <scope>NUCLEOTIDE SEQUENCE [LARGE SCALE GENOMIC DNA]</scope>
    <source>
        <strain evidence="4 5">CCFEE 5910</strain>
    </source>
</reference>
<comment type="caution">
    <text evidence="4">The sequence shown here is derived from an EMBL/GenBank/DDBJ whole genome shotgun (WGS) entry which is preliminary data.</text>
</comment>
<dbReference type="EMBL" id="JAVRRJ010000002">
    <property type="protein sequence ID" value="KAK5088102.1"/>
    <property type="molecule type" value="Genomic_DNA"/>
</dbReference>
<dbReference type="Proteomes" id="UP001309876">
    <property type="component" value="Unassembled WGS sequence"/>
</dbReference>
<dbReference type="PANTHER" id="PTHR43539:SF68">
    <property type="entry name" value="FLAVIN-BINDING MONOOXYGENASE-LIKE PROTEIN (AFU_ORTHOLOGUE AFUA_4G09220)"/>
    <property type="match status" value="1"/>
</dbReference>
<evidence type="ECO:0000256" key="1">
    <source>
        <dbReference type="ARBA" id="ARBA00023002"/>
    </source>
</evidence>
<dbReference type="Pfam" id="PF07992">
    <property type="entry name" value="Pyr_redox_2"/>
    <property type="match status" value="1"/>
</dbReference>
<dbReference type="SUPFAM" id="SSF51905">
    <property type="entry name" value="FAD/NAD(P)-binding domain"/>
    <property type="match status" value="1"/>
</dbReference>
<protein>
    <recommendedName>
        <fullName evidence="3">FAD/NAD(P)-binding domain-containing protein</fullName>
    </recommendedName>
</protein>
<dbReference type="Gene3D" id="3.50.50.60">
    <property type="entry name" value="FAD/NAD(P)-binding domain"/>
    <property type="match status" value="2"/>
</dbReference>
<keyword evidence="1" id="KW-0560">Oxidoreductase</keyword>
<evidence type="ECO:0000313" key="4">
    <source>
        <dbReference type="EMBL" id="KAK5088102.1"/>
    </source>
</evidence>
<dbReference type="InterPro" id="IPR023753">
    <property type="entry name" value="FAD/NAD-binding_dom"/>
</dbReference>
<evidence type="ECO:0000313" key="5">
    <source>
        <dbReference type="Proteomes" id="UP001309876"/>
    </source>
</evidence>
<gene>
    <name evidence="4" type="ORF">LTR05_002319</name>
</gene>
<evidence type="ECO:0000256" key="2">
    <source>
        <dbReference type="SAM" id="MobiDB-lite"/>
    </source>
</evidence>
<proteinExistence type="predicted"/>
<organism evidence="4 5">
    <name type="scientific">Lithohypha guttulata</name>
    <dbReference type="NCBI Taxonomy" id="1690604"/>
    <lineage>
        <taxon>Eukaryota</taxon>
        <taxon>Fungi</taxon>
        <taxon>Dikarya</taxon>
        <taxon>Ascomycota</taxon>
        <taxon>Pezizomycotina</taxon>
        <taxon>Eurotiomycetes</taxon>
        <taxon>Chaetothyriomycetidae</taxon>
        <taxon>Chaetothyriales</taxon>
        <taxon>Trichomeriaceae</taxon>
        <taxon>Lithohypha</taxon>
    </lineage>
</organism>
<dbReference type="SUPFAM" id="SSF54427">
    <property type="entry name" value="NTF2-like"/>
    <property type="match status" value="1"/>
</dbReference>
<dbReference type="GO" id="GO:0004497">
    <property type="term" value="F:monooxygenase activity"/>
    <property type="evidence" value="ECO:0007669"/>
    <property type="project" value="TreeGrafter"/>
</dbReference>
<dbReference type="GO" id="GO:0050660">
    <property type="term" value="F:flavin adenine dinucleotide binding"/>
    <property type="evidence" value="ECO:0007669"/>
    <property type="project" value="TreeGrafter"/>
</dbReference>
<feature type="domain" description="FAD/NAD(P)-binding" evidence="3">
    <location>
        <begin position="215"/>
        <end position="432"/>
    </location>
</feature>
<keyword evidence="5" id="KW-1185">Reference proteome</keyword>
<dbReference type="InterPro" id="IPR036188">
    <property type="entry name" value="FAD/NAD-bd_sf"/>
</dbReference>
<dbReference type="InterPro" id="IPR050982">
    <property type="entry name" value="Auxin_biosynth/cation_transpt"/>
</dbReference>
<dbReference type="PANTHER" id="PTHR43539">
    <property type="entry name" value="FLAVIN-BINDING MONOOXYGENASE-LIKE PROTEIN (AFU_ORTHOLOGUE AFUA_4G09220)"/>
    <property type="match status" value="1"/>
</dbReference>
<name>A0AAN7T219_9EURO</name>
<dbReference type="PRINTS" id="PR00411">
    <property type="entry name" value="PNDRDTASEI"/>
</dbReference>